<feature type="domain" description="DUF6570" evidence="4">
    <location>
        <begin position="145"/>
        <end position="262"/>
    </location>
</feature>
<dbReference type="EC" id="5.6.2.3" evidence="1"/>
<name>A0A815CTL4_9BILA</name>
<dbReference type="GO" id="GO:0006281">
    <property type="term" value="P:DNA repair"/>
    <property type="evidence" value="ECO:0007669"/>
    <property type="project" value="UniProtKB-KW"/>
</dbReference>
<dbReference type="EMBL" id="CAJNOH010002329">
    <property type="protein sequence ID" value="CAF1287185.1"/>
    <property type="molecule type" value="Genomic_DNA"/>
</dbReference>
<dbReference type="InterPro" id="IPR010285">
    <property type="entry name" value="DNA_helicase_pif1-like_DEAD"/>
</dbReference>
<dbReference type="PANTHER" id="PTHR47642">
    <property type="entry name" value="ATP-DEPENDENT DNA HELICASE"/>
    <property type="match status" value="1"/>
</dbReference>
<dbReference type="InterPro" id="IPR051055">
    <property type="entry name" value="PIF1_helicase"/>
</dbReference>
<gene>
    <name evidence="6" type="ORF">JXQ802_LOCUS44628</name>
    <name evidence="5" type="ORF">PYM288_LOCUS29195</name>
</gene>
<dbReference type="EMBL" id="CAJNOL010003485">
    <property type="protein sequence ID" value="CAF1564327.1"/>
    <property type="molecule type" value="Genomic_DNA"/>
</dbReference>
<comment type="catalytic activity">
    <reaction evidence="1">
        <text>ATP + H2O = ADP + phosphate + H(+)</text>
        <dbReference type="Rhea" id="RHEA:13065"/>
        <dbReference type="ChEBI" id="CHEBI:15377"/>
        <dbReference type="ChEBI" id="CHEBI:15378"/>
        <dbReference type="ChEBI" id="CHEBI:30616"/>
        <dbReference type="ChEBI" id="CHEBI:43474"/>
        <dbReference type="ChEBI" id="CHEBI:456216"/>
        <dbReference type="EC" id="5.6.2.3"/>
    </reaction>
</comment>
<dbReference type="SUPFAM" id="SSF52540">
    <property type="entry name" value="P-loop containing nucleoside triphosphate hydrolases"/>
    <property type="match status" value="2"/>
</dbReference>
<keyword evidence="8" id="KW-1185">Reference proteome</keyword>
<evidence type="ECO:0000313" key="8">
    <source>
        <dbReference type="Proteomes" id="UP000663870"/>
    </source>
</evidence>
<dbReference type="Proteomes" id="UP000663854">
    <property type="component" value="Unassembled WGS sequence"/>
</dbReference>
<keyword evidence="1" id="KW-0227">DNA damage</keyword>
<dbReference type="InterPro" id="IPR046700">
    <property type="entry name" value="DUF6570"/>
</dbReference>
<comment type="caution">
    <text evidence="5">The sequence shown here is derived from an EMBL/GenBank/DDBJ whole genome shotgun (WGS) entry which is preliminary data.</text>
</comment>
<dbReference type="Pfam" id="PF20209">
    <property type="entry name" value="DUF6570"/>
    <property type="match status" value="1"/>
</dbReference>
<feature type="compositionally biased region" description="Basic and acidic residues" evidence="2">
    <location>
        <begin position="1"/>
        <end position="10"/>
    </location>
</feature>
<evidence type="ECO:0000259" key="3">
    <source>
        <dbReference type="Pfam" id="PF05970"/>
    </source>
</evidence>
<proteinExistence type="inferred from homology"/>
<protein>
    <recommendedName>
        <fullName evidence="1">ATP-dependent DNA helicase</fullName>
        <ecNumber evidence="1">5.6.2.3</ecNumber>
    </recommendedName>
</protein>
<feature type="domain" description="DNA helicase Pif1-like DEAD-box helicase" evidence="3">
    <location>
        <begin position="1055"/>
        <end position="1237"/>
    </location>
</feature>
<dbReference type="Proteomes" id="UP000663870">
    <property type="component" value="Unassembled WGS sequence"/>
</dbReference>
<dbReference type="Pfam" id="PF05970">
    <property type="entry name" value="PIF1"/>
    <property type="match status" value="1"/>
</dbReference>
<keyword evidence="1" id="KW-0547">Nucleotide-binding</keyword>
<keyword evidence="1" id="KW-0067">ATP-binding</keyword>
<evidence type="ECO:0000313" key="5">
    <source>
        <dbReference type="EMBL" id="CAF1287185.1"/>
    </source>
</evidence>
<dbReference type="InterPro" id="IPR027417">
    <property type="entry name" value="P-loop_NTPase"/>
</dbReference>
<comment type="similarity">
    <text evidence="1">Belongs to the helicase family.</text>
</comment>
<keyword evidence="1" id="KW-0234">DNA repair</keyword>
<dbReference type="GO" id="GO:0005524">
    <property type="term" value="F:ATP binding"/>
    <property type="evidence" value="ECO:0007669"/>
    <property type="project" value="UniProtKB-KW"/>
</dbReference>
<keyword evidence="1" id="KW-0347">Helicase</keyword>
<sequence length="1610" mass="186383">MARKRSDNKKWKSRPSQKKTQANRNRKPSKIRKNNAKLSSATKPSRQKRKAKSSQEVSSISLVHLNENITEEVFDTQIHNFLSERYLSEIRQPWYSCKCCTCEHPLCNMRTAKKEHEKYHDCFVGDTICSFCYDFIPKDDIPLCPHSRFRNMMEIPVTPMCLKLGFLEQRAIALMHCYISILIIRGHQSAMKGQVVHCQVDVADNIGDLLPLPKCYEFMAVIQQKPMNENGEIKSTVRYSVSAIQILRAIQYLIQHHIGYMNKQVLSLEKIEEMFQCRKENIAPIRIIDSYAYNNSTTSAPIILDVDEAVFGPSRTLKPGEDPIWTIQPGMEECTFPWIYPTGEGGELDAKRPIPLKLRDYSIGKAVRGTAAFWSIPRKILRSMYATLSKPNIFLGINLQDDVEFLTHIDPSRFGNVNNPNYDAIDSLADDDYLQLVNENSALVARMCHRQMLAFEKFISDKKHPFSIDYIVTNYFFKIEFQRGGLPHLHTLLWLDNFPSIDTLEGRKSVIEFIDKFLTTCLPDKQIDPEGSSKVRIRRGRKFKDEETRNSIKESQIKDINKNYLHENEIYEQVDPNDDPDLLQLAKEKKEFFERLGCRFGSPFELANETHFRTYKEARILTRGDRDIIVKRLSEESRRIIPYNLHFLKTFRCNHDIQVITDPWASAEYLFSYVSKDAHMEKNLVYQMSNCTCSSLTEAKAVLLKTGNAILSHRQVGKVEASWAVLGIPLYHSSMRCKSLYISLPWEEERILKRGRTQISSVDDFVESLTHRYVKRPFTPSVIDHMTLFEFLTWFDCDRSSSMELQEILQEPLVENPLWRTEFNQPPLLKTSTFLPRIILSSGSVLIQHKEPACISFTCRYDDSMLAMYSMLSIGIPYRDPIEEFLGGKLENDLNTIHQLLLKSKRDILQRFSILPGAYKIQMINAVEHLCDLNAHDFVIKPRTSFIFTTEDEEDVDNETINNIEQTNDSNITNNIKDSYKRAFSENIDEDNEELLHGNKDMTIDCPSSRTEELLLSANTQQLFLANFFRQYLVALLRYEDSRYRSQQISKPLPFHIIVNGLAGSGKSYVISIIEQMLTDFCISESATRNRPRRAKGLLKMAHTGKAALNIHGWTIHTALGMRPDNTSTPHHAPSFKIHSIRKRLGDLILIIIDEISLVSYNLFQKVNKRLNQIFEVANKSDVYFGNIPVVLFGDLAQCEPVAAKQIFWRPSGETFSLWSDLFRPINFNINMRQGEDREFFDILCRMRLGIPFFTASIPDSKIFSGEYNEEDEMKIKSRSIRKEDNPLYYKERLAELQSTAFENAIYAFSVRTKTNDRNSIKLRQTAMKRKTPIWIIQSIDKVGMARSLFFSPVQASKKGCKIDLKPSDDENECASMFEQLPICIGARVICRRNIDFDGEMVNGTEAIIKDVVWDKDDDIILPMSNRCVFPNLNRALTVKLPKYIELELDNGSIYKMTAEEVSFKDQNGIWMTRKQYPLSLGYAITVHRSQCMTYNKLVVDLTGINWKPAFLIQQDYHYYCLRSFRSSKDYFFKIDSKHSTYHEPIRRERLFEYLAELVDSNCAIFIIMQDRIQNINQQITIDNIQKALWPLPDAPADFELLLGLNQLDI</sequence>
<dbReference type="GO" id="GO:0043139">
    <property type="term" value="F:5'-3' DNA helicase activity"/>
    <property type="evidence" value="ECO:0007669"/>
    <property type="project" value="UniProtKB-EC"/>
</dbReference>
<accession>A0A815CTL4</accession>
<dbReference type="Gene3D" id="3.40.50.300">
    <property type="entry name" value="P-loop containing nucleotide triphosphate hydrolases"/>
    <property type="match status" value="1"/>
</dbReference>
<evidence type="ECO:0000313" key="6">
    <source>
        <dbReference type="EMBL" id="CAF1564327.1"/>
    </source>
</evidence>
<evidence type="ECO:0000259" key="4">
    <source>
        <dbReference type="Pfam" id="PF20209"/>
    </source>
</evidence>
<evidence type="ECO:0000313" key="7">
    <source>
        <dbReference type="Proteomes" id="UP000663854"/>
    </source>
</evidence>
<reference evidence="5" key="1">
    <citation type="submission" date="2021-02" db="EMBL/GenBank/DDBJ databases">
        <authorList>
            <person name="Nowell W R."/>
        </authorList>
    </citation>
    <scope>NUCLEOTIDE SEQUENCE</scope>
</reference>
<feature type="region of interest" description="Disordered" evidence="2">
    <location>
        <begin position="1"/>
        <end position="57"/>
    </location>
</feature>
<dbReference type="GO" id="GO:0000723">
    <property type="term" value="P:telomere maintenance"/>
    <property type="evidence" value="ECO:0007669"/>
    <property type="project" value="InterPro"/>
</dbReference>
<evidence type="ECO:0000256" key="1">
    <source>
        <dbReference type="RuleBase" id="RU363044"/>
    </source>
</evidence>
<dbReference type="Gene3D" id="3.90.70.40">
    <property type="match status" value="1"/>
</dbReference>
<feature type="compositionally biased region" description="Basic residues" evidence="2">
    <location>
        <begin position="24"/>
        <end position="35"/>
    </location>
</feature>
<dbReference type="GO" id="GO:0016787">
    <property type="term" value="F:hydrolase activity"/>
    <property type="evidence" value="ECO:0007669"/>
    <property type="project" value="UniProtKB-KW"/>
</dbReference>
<keyword evidence="1" id="KW-0378">Hydrolase</keyword>
<keyword evidence="1" id="KW-0233">DNA recombination</keyword>
<evidence type="ECO:0000256" key="2">
    <source>
        <dbReference type="SAM" id="MobiDB-lite"/>
    </source>
</evidence>
<comment type="cofactor">
    <cofactor evidence="1">
        <name>Mg(2+)</name>
        <dbReference type="ChEBI" id="CHEBI:18420"/>
    </cofactor>
</comment>
<organism evidence="5 7">
    <name type="scientific">Rotaria sordida</name>
    <dbReference type="NCBI Taxonomy" id="392033"/>
    <lineage>
        <taxon>Eukaryota</taxon>
        <taxon>Metazoa</taxon>
        <taxon>Spiralia</taxon>
        <taxon>Gnathifera</taxon>
        <taxon>Rotifera</taxon>
        <taxon>Eurotatoria</taxon>
        <taxon>Bdelloidea</taxon>
        <taxon>Philodinida</taxon>
        <taxon>Philodinidae</taxon>
        <taxon>Rotaria</taxon>
    </lineage>
</organism>
<dbReference type="GO" id="GO:0006310">
    <property type="term" value="P:DNA recombination"/>
    <property type="evidence" value="ECO:0007669"/>
    <property type="project" value="UniProtKB-KW"/>
</dbReference>